<proteinExistence type="predicted"/>
<dbReference type="Proteomes" id="UP000308014">
    <property type="component" value="Unassembled WGS sequence"/>
</dbReference>
<evidence type="ECO:0000313" key="3">
    <source>
        <dbReference type="Proteomes" id="UP000308014"/>
    </source>
</evidence>
<dbReference type="AlphaFoldDB" id="A0A4S8V2Z3"/>
<dbReference type="EMBL" id="QZAJ01000890">
    <property type="protein sequence ID" value="THW05148.1"/>
    <property type="molecule type" value="Genomic_DNA"/>
</dbReference>
<dbReference type="Gene3D" id="3.30.160.20">
    <property type="match status" value="1"/>
</dbReference>
<evidence type="ECO:0000313" key="2">
    <source>
        <dbReference type="EMBL" id="THW05148.1"/>
    </source>
</evidence>
<evidence type="ECO:0000256" key="1">
    <source>
        <dbReference type="SAM" id="MobiDB-lite"/>
    </source>
</evidence>
<organism evidence="2 3">
    <name type="scientific">Aureobasidium pullulans</name>
    <name type="common">Black yeast</name>
    <name type="synonym">Pullularia pullulans</name>
    <dbReference type="NCBI Taxonomy" id="5580"/>
    <lineage>
        <taxon>Eukaryota</taxon>
        <taxon>Fungi</taxon>
        <taxon>Dikarya</taxon>
        <taxon>Ascomycota</taxon>
        <taxon>Pezizomycotina</taxon>
        <taxon>Dothideomycetes</taxon>
        <taxon>Dothideomycetidae</taxon>
        <taxon>Dothideales</taxon>
        <taxon>Saccotheciaceae</taxon>
        <taxon>Aureobasidium</taxon>
    </lineage>
</organism>
<gene>
    <name evidence="2" type="ORF">D6D24_10347</name>
</gene>
<protein>
    <recommendedName>
        <fullName evidence="4">DRBM domain-containing protein</fullName>
    </recommendedName>
</protein>
<dbReference type="SUPFAM" id="SSF54768">
    <property type="entry name" value="dsRNA-binding domain-like"/>
    <property type="match status" value="1"/>
</dbReference>
<comment type="caution">
    <text evidence="2">The sequence shown here is derived from an EMBL/GenBank/DDBJ whole genome shotgun (WGS) entry which is preliminary data.</text>
</comment>
<accession>A0A4S8V2Z3</accession>
<sequence length="257" mass="29027">MDDEDFTEASIEDMESDPEAETSLTIDYWFGKMYLKCTVAEEVLRVSIGRKSLEAADSMLDTKLQQYPYEEVLRSLQSQGIARSDNIIASRRTATSQTEASRVALLALVGNIVRTGRRCERGTLLACLRGNRGVDPSSDSQEHLHTSTTNGRAEPPPQEGIWPSRPAIPREQRPTTLTEQDESLEEMAKYTMALKEHGDRMGKKPFDKFSTKSLNPPWFKWFLSFGGLEEHGEARSKREAKHIASKKMCERLGIRLT</sequence>
<reference evidence="2 3" key="1">
    <citation type="submission" date="2018-10" db="EMBL/GenBank/DDBJ databases">
        <title>Fifty Aureobasidium pullulans genomes reveal a recombining polyextremotolerant generalist.</title>
        <authorList>
            <person name="Gostincar C."/>
            <person name="Turk M."/>
            <person name="Zajc J."/>
            <person name="Gunde-Cimerman N."/>
        </authorList>
    </citation>
    <scope>NUCLEOTIDE SEQUENCE [LARGE SCALE GENOMIC DNA]</scope>
    <source>
        <strain evidence="2 3">EXF-11318</strain>
    </source>
</reference>
<feature type="region of interest" description="Disordered" evidence="1">
    <location>
        <begin position="130"/>
        <end position="182"/>
    </location>
</feature>
<evidence type="ECO:0008006" key="4">
    <source>
        <dbReference type="Google" id="ProtNLM"/>
    </source>
</evidence>
<name>A0A4S8V2Z3_AURPU</name>
<dbReference type="CDD" id="cd00048">
    <property type="entry name" value="DSRM_SF"/>
    <property type="match status" value="1"/>
</dbReference>